<feature type="region of interest" description="Disordered" evidence="1">
    <location>
        <begin position="1"/>
        <end position="41"/>
    </location>
</feature>
<keyword evidence="4" id="KW-1185">Reference proteome</keyword>
<dbReference type="EMBL" id="BAABCX010000003">
    <property type="protein sequence ID" value="GAA3542453.1"/>
    <property type="molecule type" value="Genomic_DNA"/>
</dbReference>
<reference evidence="4" key="1">
    <citation type="journal article" date="2019" name="Int. J. Syst. Evol. Microbiol.">
        <title>The Global Catalogue of Microorganisms (GCM) 10K type strain sequencing project: providing services to taxonomists for standard genome sequencing and annotation.</title>
        <authorList>
            <consortium name="The Broad Institute Genomics Platform"/>
            <consortium name="The Broad Institute Genome Sequencing Center for Infectious Disease"/>
            <person name="Wu L."/>
            <person name="Ma J."/>
        </authorList>
    </citation>
    <scope>NUCLEOTIDE SEQUENCE [LARGE SCALE GENOMIC DNA]</scope>
    <source>
        <strain evidence="4">JCM 17110</strain>
    </source>
</reference>
<dbReference type="InterPro" id="IPR007470">
    <property type="entry name" value="HemX"/>
</dbReference>
<dbReference type="RefSeq" id="WP_344958105.1">
    <property type="nucleotide sequence ID" value="NZ_BAABCX010000003.1"/>
</dbReference>
<protein>
    <submittedName>
        <fullName evidence="3">Uroporphyrinogen-III C-methyltransferase</fullName>
    </submittedName>
</protein>
<proteinExistence type="predicted"/>
<name>A0ABP6W0Y8_9GAMM</name>
<evidence type="ECO:0000313" key="3">
    <source>
        <dbReference type="EMBL" id="GAA3542453.1"/>
    </source>
</evidence>
<dbReference type="Proteomes" id="UP001500795">
    <property type="component" value="Unassembled WGS sequence"/>
</dbReference>
<evidence type="ECO:0000313" key="4">
    <source>
        <dbReference type="Proteomes" id="UP001500795"/>
    </source>
</evidence>
<dbReference type="PANTHER" id="PTHR38043:SF1">
    <property type="entry name" value="PROTEIN HEMX"/>
    <property type="match status" value="1"/>
</dbReference>
<keyword evidence="2" id="KW-0812">Transmembrane</keyword>
<comment type="caution">
    <text evidence="3">The sequence shown here is derived from an EMBL/GenBank/DDBJ whole genome shotgun (WGS) entry which is preliminary data.</text>
</comment>
<dbReference type="PANTHER" id="PTHR38043">
    <property type="entry name" value="PROTEIN HEMX"/>
    <property type="match status" value="1"/>
</dbReference>
<gene>
    <name evidence="3" type="ORF">GCM10022394_22990</name>
</gene>
<accession>A0ABP6W0Y8</accession>
<organism evidence="3 4">
    <name type="scientific">Zobellella aerophila</name>
    <dbReference type="NCBI Taxonomy" id="870480"/>
    <lineage>
        <taxon>Bacteria</taxon>
        <taxon>Pseudomonadati</taxon>
        <taxon>Pseudomonadota</taxon>
        <taxon>Gammaproteobacteria</taxon>
        <taxon>Aeromonadales</taxon>
        <taxon>Aeromonadaceae</taxon>
        <taxon>Zobellella</taxon>
    </lineage>
</organism>
<keyword evidence="2" id="KW-1133">Transmembrane helix</keyword>
<feature type="compositionally biased region" description="Polar residues" evidence="1">
    <location>
        <begin position="1"/>
        <end position="18"/>
    </location>
</feature>
<feature type="transmembrane region" description="Helical" evidence="2">
    <location>
        <begin position="47"/>
        <end position="67"/>
    </location>
</feature>
<evidence type="ECO:0000256" key="1">
    <source>
        <dbReference type="SAM" id="MobiDB-lite"/>
    </source>
</evidence>
<dbReference type="Pfam" id="PF04375">
    <property type="entry name" value="HemX"/>
    <property type="match status" value="1"/>
</dbReference>
<keyword evidence="2" id="KW-0472">Membrane</keyword>
<evidence type="ECO:0000256" key="2">
    <source>
        <dbReference type="SAM" id="Phobius"/>
    </source>
</evidence>
<sequence>MTNNNQDKQAKPVTSSANAVPDTATGKPVEPAATQPQAKEKTSSSSAIILAVIAIVLAILLTAGLYWHGHNQTVAQAAQLAKLEAELNRQQGEQAALQSHLGKLDSSQASADEQLAGLSRKLLALDNKRPSDWMLAEAEYLVRMAGRKLWLEQDVVAAAMMLANADERLAALNDPGLVSVRQALAQDIASIKSLRKVDRDGLVIKLNTINDQVDKLKLTGIVMAQAAEPDHTLSESVTDWKENLKKSWAGFSENFVTVRRRDGKVEALISPQQHWYLAENLKGKLLQAQLAVYREQQAVFDSSLAQASEWLTNYYADDSVRQFMLEQIEQLRGQQIDVDYPEQFSAQDRLQQLLDDRLQRLLTGL</sequence>